<sequence>MLNKRVLASAVLSVSIAAPMVTPTAQASDAHLGCAQLQKGSDFDTRNIEGHLDEHLRRACKLSAEQVKALSPDDLNKVAEELGYVNQTINIGLLHAYASAGEPAQDRGDRAAGDSARKSLDSIYLYPVKAGDTAVKGQAWLHTPGQTRTVSAFFKAQATSGKTTVTNKQTDRPEIIDFTIQIPGPYVPRAGDVITVGFEGDASSQKHITVDAAPSLEEETPEPKPSPAPEAPAPHKPVPEKKPEDGAPDHGSEPQPKQPENGNKPGEGDKPREGAKPDAGNKPGAGKKPDSQPQDPKLPEGTTPEDKKPDNKAPEKEQPEDKQPEQKTPEQKTPEKPGNSKTPAPKVPGDTKNPGVDKDGVQGSSSVGDLFKTLAAIGGVIGLITGVGKILFQGTNGLDFLQPLRGFLSQFNIRF</sequence>
<evidence type="ECO:0000313" key="3">
    <source>
        <dbReference type="EMBL" id="MDK4327025.1"/>
    </source>
</evidence>
<evidence type="ECO:0000256" key="1">
    <source>
        <dbReference type="SAM" id="MobiDB-lite"/>
    </source>
</evidence>
<feature type="compositionally biased region" description="Pro residues" evidence="1">
    <location>
        <begin position="223"/>
        <end position="236"/>
    </location>
</feature>
<feature type="region of interest" description="Disordered" evidence="1">
    <location>
        <begin position="213"/>
        <end position="361"/>
    </location>
</feature>
<dbReference type="EMBL" id="JASNVP010000014">
    <property type="protein sequence ID" value="MDK4327025.1"/>
    <property type="molecule type" value="Genomic_DNA"/>
</dbReference>
<reference evidence="3" key="1">
    <citation type="submission" date="2023-05" db="EMBL/GenBank/DDBJ databases">
        <title>Metabolic capabilities are highly conserved among human nasal-associated Corynebacterium species in pangenomic analyses.</title>
        <authorList>
            <person name="Tran T.H."/>
            <person name="Roberts A.Q."/>
            <person name="Escapa I.F."/>
            <person name="Gao W."/>
            <person name="Conlan S."/>
            <person name="Kong H."/>
            <person name="Segre J.A."/>
            <person name="Kelly M.S."/>
            <person name="Lemon K.P."/>
        </authorList>
    </citation>
    <scope>NUCLEOTIDE SEQUENCE</scope>
    <source>
        <strain evidence="3">KPL2654</strain>
    </source>
</reference>
<evidence type="ECO:0000256" key="2">
    <source>
        <dbReference type="SAM" id="SignalP"/>
    </source>
</evidence>
<feature type="compositionally biased region" description="Basic and acidic residues" evidence="1">
    <location>
        <begin position="266"/>
        <end position="276"/>
    </location>
</feature>
<feature type="signal peptide" evidence="2">
    <location>
        <begin position="1"/>
        <end position="27"/>
    </location>
</feature>
<organism evidence="3 4">
    <name type="scientific">Corynebacterium propinquum</name>
    <dbReference type="NCBI Taxonomy" id="43769"/>
    <lineage>
        <taxon>Bacteria</taxon>
        <taxon>Bacillati</taxon>
        <taxon>Actinomycetota</taxon>
        <taxon>Actinomycetes</taxon>
        <taxon>Mycobacteriales</taxon>
        <taxon>Corynebacteriaceae</taxon>
        <taxon>Corynebacterium</taxon>
    </lineage>
</organism>
<keyword evidence="2" id="KW-0732">Signal</keyword>
<protein>
    <submittedName>
        <fullName evidence="3">Uncharacterized protein</fullName>
    </submittedName>
</protein>
<evidence type="ECO:0000313" key="4">
    <source>
        <dbReference type="Proteomes" id="UP001226160"/>
    </source>
</evidence>
<dbReference type="AlphaFoldDB" id="A0AAP4F7I5"/>
<dbReference type="Proteomes" id="UP001226160">
    <property type="component" value="Unassembled WGS sequence"/>
</dbReference>
<feature type="chain" id="PRO_5042900225" evidence="2">
    <location>
        <begin position="28"/>
        <end position="415"/>
    </location>
</feature>
<feature type="compositionally biased region" description="Basic and acidic residues" evidence="1">
    <location>
        <begin position="304"/>
        <end position="335"/>
    </location>
</feature>
<feature type="compositionally biased region" description="Basic and acidic residues" evidence="1">
    <location>
        <begin position="237"/>
        <end position="252"/>
    </location>
</feature>
<accession>A0AAP4F7I5</accession>
<proteinExistence type="predicted"/>
<comment type="caution">
    <text evidence="3">The sequence shown here is derived from an EMBL/GenBank/DDBJ whole genome shotgun (WGS) entry which is preliminary data.</text>
</comment>
<gene>
    <name evidence="3" type="ORF">QPX54_10995</name>
</gene>
<dbReference type="RefSeq" id="WP_249605926.1">
    <property type="nucleotide sequence ID" value="NZ_CP091865.1"/>
</dbReference>
<name>A0AAP4F7I5_9CORY</name>